<feature type="chain" id="PRO_5022690424" evidence="2">
    <location>
        <begin position="28"/>
        <end position="288"/>
    </location>
</feature>
<feature type="domain" description="Solute-binding protein family 3/N-terminal" evidence="3">
    <location>
        <begin position="32"/>
        <end position="256"/>
    </location>
</feature>
<accession>A0A5C8PUL7</accession>
<dbReference type="CDD" id="cd13626">
    <property type="entry name" value="PBP2_Cystine_like"/>
    <property type="match status" value="1"/>
</dbReference>
<gene>
    <name evidence="4" type="ORF">FHP25_03470</name>
</gene>
<keyword evidence="1 2" id="KW-0732">Signal</keyword>
<proteinExistence type="predicted"/>
<dbReference type="Proteomes" id="UP000321638">
    <property type="component" value="Unassembled WGS sequence"/>
</dbReference>
<dbReference type="InterPro" id="IPR001638">
    <property type="entry name" value="Solute-binding_3/MltF_N"/>
</dbReference>
<evidence type="ECO:0000256" key="2">
    <source>
        <dbReference type="SAM" id="SignalP"/>
    </source>
</evidence>
<dbReference type="EMBL" id="VDUZ01000003">
    <property type="protein sequence ID" value="TXL81599.1"/>
    <property type="molecule type" value="Genomic_DNA"/>
</dbReference>
<sequence>MRHSNPSLAMLAAAGISLLLVTRLAMAQTDKPITVGLDGTFAPHAMPKVGGKPGEVEGFNVDLATEVAKRLKRPINIVAQEFSGLIPALNAGRFDWLAAPTTVTPERAKNLLFTEGYLNTYYQLVLKKSAPDIAGLDALKGKKITVNKGSAYDKWADTNKDRYGFEVLAFPTQTDAVQAVMAGRADANLGGNTVVAWAAKQNPTLKLGARIDEGLMWAAPFRKDDVAGRNLVENAIECMKLDGTIARLHEKWFGIKPEPGSAAVTVFKGYGVPGTDGYDPTEHKPQCG</sequence>
<dbReference type="OrthoDB" id="7248418at2"/>
<keyword evidence="5" id="KW-1185">Reference proteome</keyword>
<reference evidence="4 5" key="1">
    <citation type="submission" date="2019-06" db="EMBL/GenBank/DDBJ databases">
        <title>New taxonomy in bacterial strain CC-CFT640, isolated from vineyard.</title>
        <authorList>
            <person name="Lin S.-Y."/>
            <person name="Tsai C.-F."/>
            <person name="Young C.-C."/>
        </authorList>
    </citation>
    <scope>NUCLEOTIDE SEQUENCE [LARGE SCALE GENOMIC DNA]</scope>
    <source>
        <strain evidence="4 5">CC-CFT640</strain>
    </source>
</reference>
<dbReference type="PANTHER" id="PTHR35936">
    <property type="entry name" value="MEMBRANE-BOUND LYTIC MUREIN TRANSGLYCOSYLASE F"/>
    <property type="match status" value="1"/>
</dbReference>
<dbReference type="RefSeq" id="WP_147845508.1">
    <property type="nucleotide sequence ID" value="NZ_VDUZ01000003.1"/>
</dbReference>
<feature type="signal peptide" evidence="2">
    <location>
        <begin position="1"/>
        <end position="27"/>
    </location>
</feature>
<dbReference type="Pfam" id="PF00497">
    <property type="entry name" value="SBP_bac_3"/>
    <property type="match status" value="1"/>
</dbReference>
<comment type="caution">
    <text evidence="4">The sequence shown here is derived from an EMBL/GenBank/DDBJ whole genome shotgun (WGS) entry which is preliminary data.</text>
</comment>
<evidence type="ECO:0000313" key="5">
    <source>
        <dbReference type="Proteomes" id="UP000321638"/>
    </source>
</evidence>
<dbReference type="Gene3D" id="3.40.190.10">
    <property type="entry name" value="Periplasmic binding protein-like II"/>
    <property type="match status" value="2"/>
</dbReference>
<dbReference type="SUPFAM" id="SSF53850">
    <property type="entry name" value="Periplasmic binding protein-like II"/>
    <property type="match status" value="1"/>
</dbReference>
<evidence type="ECO:0000256" key="1">
    <source>
        <dbReference type="ARBA" id="ARBA00022729"/>
    </source>
</evidence>
<evidence type="ECO:0000313" key="4">
    <source>
        <dbReference type="EMBL" id="TXL81599.1"/>
    </source>
</evidence>
<organism evidence="4 5">
    <name type="scientific">Vineibacter terrae</name>
    <dbReference type="NCBI Taxonomy" id="2586908"/>
    <lineage>
        <taxon>Bacteria</taxon>
        <taxon>Pseudomonadati</taxon>
        <taxon>Pseudomonadota</taxon>
        <taxon>Alphaproteobacteria</taxon>
        <taxon>Hyphomicrobiales</taxon>
        <taxon>Vineibacter</taxon>
    </lineage>
</organism>
<name>A0A5C8PUL7_9HYPH</name>
<protein>
    <submittedName>
        <fullName evidence="4">Transporter substrate-binding domain-containing protein</fullName>
    </submittedName>
</protein>
<dbReference type="PANTHER" id="PTHR35936:SF19">
    <property type="entry name" value="AMINO-ACID-BINDING PROTEIN YXEM-RELATED"/>
    <property type="match status" value="1"/>
</dbReference>
<dbReference type="SMART" id="SM00062">
    <property type="entry name" value="PBPb"/>
    <property type="match status" value="1"/>
</dbReference>
<evidence type="ECO:0000259" key="3">
    <source>
        <dbReference type="SMART" id="SM00062"/>
    </source>
</evidence>
<dbReference type="AlphaFoldDB" id="A0A5C8PUL7"/>